<dbReference type="RefSeq" id="WP_265545780.1">
    <property type="nucleotide sequence ID" value="NZ_CP098740.1"/>
</dbReference>
<name>A0ABY6Q062_9ACTN</name>
<keyword evidence="2" id="KW-1185">Reference proteome</keyword>
<organism evidence="1 2">
    <name type="scientific">Streptomyces drozdowiczii</name>
    <dbReference type="NCBI Taxonomy" id="202862"/>
    <lineage>
        <taxon>Bacteria</taxon>
        <taxon>Bacillati</taxon>
        <taxon>Actinomycetota</taxon>
        <taxon>Actinomycetes</taxon>
        <taxon>Kitasatosporales</taxon>
        <taxon>Streptomycetaceae</taxon>
        <taxon>Streptomyces</taxon>
    </lineage>
</organism>
<gene>
    <name evidence="1" type="ORF">NEH16_28365</name>
</gene>
<dbReference type="Proteomes" id="UP001164963">
    <property type="component" value="Chromosome"/>
</dbReference>
<dbReference type="EMBL" id="CP098740">
    <property type="protein sequence ID" value="UZK57471.1"/>
    <property type="molecule type" value="Genomic_DNA"/>
</dbReference>
<proteinExistence type="predicted"/>
<evidence type="ECO:0000313" key="1">
    <source>
        <dbReference type="EMBL" id="UZK57471.1"/>
    </source>
</evidence>
<reference evidence="1" key="1">
    <citation type="journal article" date="2022" name="Front. Microbiol.">
        <title>Mirubactin C rescues the lethal effect of cell wall biosynthesis mutations in Bacillus subtilis.</title>
        <authorList>
            <person name="Kepplinger B."/>
            <person name="Wen X."/>
            <person name="Tyler A.R."/>
            <person name="Kim B.Y."/>
            <person name="Brown J."/>
            <person name="Banks P."/>
            <person name="Dashti Y."/>
            <person name="Mackenzie E.S."/>
            <person name="Wills C."/>
            <person name="Kawai Y."/>
            <person name="Waldron K.J."/>
            <person name="Allenby N.E.E."/>
            <person name="Wu L.J."/>
            <person name="Hall M.J."/>
            <person name="Errington J."/>
        </authorList>
    </citation>
    <scope>NUCLEOTIDE SEQUENCE</scope>
    <source>
        <strain evidence="1">MDA8-470</strain>
    </source>
</reference>
<protein>
    <submittedName>
        <fullName evidence="1">Uncharacterized protein</fullName>
    </submittedName>
</protein>
<evidence type="ECO:0000313" key="2">
    <source>
        <dbReference type="Proteomes" id="UP001164963"/>
    </source>
</evidence>
<sequence>MTDEHGDSGILEIAPAGAEVGITVAMPSGGHTFLCTPARARELAAALGFAADEAESGPARHVTVRADELRRGDVRDGDRAMTVEAVRVEGGTAQVTWASGAGRSWNQMYDADASIPLRRRGRLPGA</sequence>
<accession>A0ABY6Q062</accession>